<dbReference type="AlphaFoldDB" id="A0A9P5ZAV5"/>
<dbReference type="EMBL" id="MU155145">
    <property type="protein sequence ID" value="KAF9484294.1"/>
    <property type="molecule type" value="Genomic_DNA"/>
</dbReference>
<protein>
    <recommendedName>
        <fullName evidence="3">DRBM domain-containing protein</fullName>
    </recommendedName>
</protein>
<gene>
    <name evidence="1" type="ORF">BDN70DRAFT_989744</name>
</gene>
<comment type="caution">
    <text evidence="1">The sequence shown here is derived from an EMBL/GenBank/DDBJ whole genome shotgun (WGS) entry which is preliminary data.</text>
</comment>
<evidence type="ECO:0008006" key="3">
    <source>
        <dbReference type="Google" id="ProtNLM"/>
    </source>
</evidence>
<dbReference type="Proteomes" id="UP000807469">
    <property type="component" value="Unassembled WGS sequence"/>
</dbReference>
<accession>A0A9P5ZAV5</accession>
<keyword evidence="2" id="KW-1185">Reference proteome</keyword>
<sequence>MSTTQGLPLGLLNGKNFVSIAPGRNLPQLSVTVRVKAQPEKDTIDDIRRPKPRNIADFMGQSEHSDVVHDVALTDGTFLLYNQALGFIDYYCRRFSYSQPQFQYELTLQGNFEATMTVNRRRISFGSGTSTESARQSSFFDAAIYLEKEDSNLWKTYVTLVHNEMRTFMEYYCQRYNFAQPDISYVWTSQRRWQAELTVHGRRLGRGLGLSKESALKACYFDAAKYLTSRDSSLWKAYVESS</sequence>
<name>A0A9P5ZAV5_9AGAR</name>
<evidence type="ECO:0000313" key="1">
    <source>
        <dbReference type="EMBL" id="KAF9484294.1"/>
    </source>
</evidence>
<dbReference type="OrthoDB" id="3061034at2759"/>
<evidence type="ECO:0000313" key="2">
    <source>
        <dbReference type="Proteomes" id="UP000807469"/>
    </source>
</evidence>
<reference evidence="1" key="1">
    <citation type="submission" date="2020-11" db="EMBL/GenBank/DDBJ databases">
        <authorList>
            <consortium name="DOE Joint Genome Institute"/>
            <person name="Ahrendt S."/>
            <person name="Riley R."/>
            <person name="Andreopoulos W."/>
            <person name="Labutti K."/>
            <person name="Pangilinan J."/>
            <person name="Ruiz-Duenas F.J."/>
            <person name="Barrasa J.M."/>
            <person name="Sanchez-Garcia M."/>
            <person name="Camarero S."/>
            <person name="Miyauchi S."/>
            <person name="Serrano A."/>
            <person name="Linde D."/>
            <person name="Babiker R."/>
            <person name="Drula E."/>
            <person name="Ayuso-Fernandez I."/>
            <person name="Pacheco R."/>
            <person name="Padilla G."/>
            <person name="Ferreira P."/>
            <person name="Barriuso J."/>
            <person name="Kellner H."/>
            <person name="Castanera R."/>
            <person name="Alfaro M."/>
            <person name="Ramirez L."/>
            <person name="Pisabarro A.G."/>
            <person name="Kuo A."/>
            <person name="Tritt A."/>
            <person name="Lipzen A."/>
            <person name="He G."/>
            <person name="Yan M."/>
            <person name="Ng V."/>
            <person name="Cullen D."/>
            <person name="Martin F."/>
            <person name="Rosso M.-N."/>
            <person name="Henrissat B."/>
            <person name="Hibbett D."/>
            <person name="Martinez A.T."/>
            <person name="Grigoriev I.V."/>
        </authorList>
    </citation>
    <scope>NUCLEOTIDE SEQUENCE</scope>
    <source>
        <strain evidence="1">CIRM-BRFM 674</strain>
    </source>
</reference>
<organism evidence="1 2">
    <name type="scientific">Pholiota conissans</name>
    <dbReference type="NCBI Taxonomy" id="109636"/>
    <lineage>
        <taxon>Eukaryota</taxon>
        <taxon>Fungi</taxon>
        <taxon>Dikarya</taxon>
        <taxon>Basidiomycota</taxon>
        <taxon>Agaricomycotina</taxon>
        <taxon>Agaricomycetes</taxon>
        <taxon>Agaricomycetidae</taxon>
        <taxon>Agaricales</taxon>
        <taxon>Agaricineae</taxon>
        <taxon>Strophariaceae</taxon>
        <taxon>Pholiota</taxon>
    </lineage>
</organism>
<proteinExistence type="predicted"/>